<sequence>MNNCEELRCPQLQLGLRYLREALQCIVHTIIFARSISSASTVRQPIEECCEQLDIWYLKNVDPKISAEVESKILSFTSGFQAMLERGITRQAQFSISFYELYEKPGFISFIPVEEKVYFEVWHVPVLVNDMFSPLCEPLRFKTFPTLSPTPTKSLSQAAACLTLQSRPVSAFLSDISTKKEVDSPPLPAHTLEEFPPFTSPMSYASPSPASQADFRIDRALSPTSFASHMQRPFSNNEWNTYPSTLSSTYVGSKGNLSQENHGELLFMEKPSSSPTLSSAHRPEIRTHKSISPTVTVSPSSSHSHSFHRSLMEDILIQTRVSSDVRERIQFILEKIRDKQNHLPFPPSDCGMYRFEITFEGPGGKKTSRFYPHSFMNSSMRNFSYLS</sequence>
<reference evidence="5 6" key="1">
    <citation type="journal article" date="2020" name="bioRxiv">
        <title>Metabolic contributions of an alphaproteobacterial endosymbiont in the apicomplexan Cardiosporidium cionae.</title>
        <authorList>
            <person name="Hunter E.S."/>
            <person name="Paight C.J."/>
            <person name="Lane C.E."/>
        </authorList>
    </citation>
    <scope>NUCLEOTIDE SEQUENCE [LARGE SCALE GENOMIC DNA]</scope>
    <source>
        <strain evidence="5">ESH_2018</strain>
    </source>
</reference>
<evidence type="ECO:0000313" key="6">
    <source>
        <dbReference type="Proteomes" id="UP000823046"/>
    </source>
</evidence>
<protein>
    <recommendedName>
        <fullName evidence="2">Autophagy-related protein 101</fullName>
    </recommendedName>
</protein>
<evidence type="ECO:0000256" key="3">
    <source>
        <dbReference type="ARBA" id="ARBA00023006"/>
    </source>
</evidence>
<gene>
    <name evidence="5" type="ORF">IE077_002136</name>
</gene>
<keyword evidence="3" id="KW-0072">Autophagy</keyword>
<organism evidence="5 6">
    <name type="scientific">Cardiosporidium cionae</name>
    <dbReference type="NCBI Taxonomy" id="476202"/>
    <lineage>
        <taxon>Eukaryota</taxon>
        <taxon>Sar</taxon>
        <taxon>Alveolata</taxon>
        <taxon>Apicomplexa</taxon>
        <taxon>Aconoidasida</taxon>
        <taxon>Nephromycida</taxon>
        <taxon>Cardiosporidium</taxon>
    </lineage>
</organism>
<comment type="caution">
    <text evidence="5">The sequence shown here is derived from an EMBL/GenBank/DDBJ whole genome shotgun (WGS) entry which is preliminary data.</text>
</comment>
<keyword evidence="6" id="KW-1185">Reference proteome</keyword>
<dbReference type="Proteomes" id="UP000823046">
    <property type="component" value="Unassembled WGS sequence"/>
</dbReference>
<dbReference type="EMBL" id="JADAQX010001090">
    <property type="protein sequence ID" value="KAF8818151.1"/>
    <property type="molecule type" value="Genomic_DNA"/>
</dbReference>
<evidence type="ECO:0000313" key="5">
    <source>
        <dbReference type="EMBL" id="KAF8818151.1"/>
    </source>
</evidence>
<dbReference type="PANTHER" id="PTHR13292">
    <property type="entry name" value="AUTOPHAGY-RELATED PROTEIN 101"/>
    <property type="match status" value="1"/>
</dbReference>
<dbReference type="PANTHER" id="PTHR13292:SF0">
    <property type="entry name" value="AUTOPHAGY-RELATED PROTEIN 101"/>
    <property type="match status" value="1"/>
</dbReference>
<dbReference type="InterPro" id="IPR012445">
    <property type="entry name" value="ATG101"/>
</dbReference>
<proteinExistence type="inferred from homology"/>
<accession>A0ABQ7J4Q9</accession>
<feature type="region of interest" description="Disordered" evidence="4">
    <location>
        <begin position="269"/>
        <end position="303"/>
    </location>
</feature>
<evidence type="ECO:0000256" key="4">
    <source>
        <dbReference type="SAM" id="MobiDB-lite"/>
    </source>
</evidence>
<dbReference type="Pfam" id="PF07855">
    <property type="entry name" value="ATG101"/>
    <property type="match status" value="1"/>
</dbReference>
<feature type="compositionally biased region" description="Low complexity" evidence="4">
    <location>
        <begin position="292"/>
        <end position="303"/>
    </location>
</feature>
<evidence type="ECO:0000256" key="2">
    <source>
        <dbReference type="ARBA" id="ARBA00018874"/>
    </source>
</evidence>
<evidence type="ECO:0000256" key="1">
    <source>
        <dbReference type="ARBA" id="ARBA00007130"/>
    </source>
</evidence>
<comment type="similarity">
    <text evidence="1">Belongs to the ATG101 family.</text>
</comment>
<name>A0ABQ7J4Q9_9APIC</name>